<dbReference type="GO" id="GO:0032259">
    <property type="term" value="P:methylation"/>
    <property type="evidence" value="ECO:0007669"/>
    <property type="project" value="UniProtKB-KW"/>
</dbReference>
<evidence type="ECO:0000256" key="8">
    <source>
        <dbReference type="ARBA" id="ARBA00023136"/>
    </source>
</evidence>
<feature type="region of interest" description="Disordered" evidence="11">
    <location>
        <begin position="76"/>
        <end position="262"/>
    </location>
</feature>
<dbReference type="Gene3D" id="3.40.50.150">
    <property type="entry name" value="Vaccinia Virus protein VP39"/>
    <property type="match status" value="1"/>
</dbReference>
<name>A0AB40AX11_DIOCR</name>
<keyword evidence="13" id="KW-1185">Reference proteome</keyword>
<dbReference type="InterPro" id="IPR029063">
    <property type="entry name" value="SAM-dependent_MTases_sf"/>
</dbReference>
<gene>
    <name evidence="14" type="primary">LOC120255811</name>
</gene>
<dbReference type="Pfam" id="PF03141">
    <property type="entry name" value="Methyltransf_29"/>
    <property type="match status" value="1"/>
</dbReference>
<evidence type="ECO:0000256" key="4">
    <source>
        <dbReference type="ARBA" id="ARBA00022679"/>
    </source>
</evidence>
<evidence type="ECO:0000313" key="14">
    <source>
        <dbReference type="RefSeq" id="XP_039119516.1"/>
    </source>
</evidence>
<dbReference type="FunFam" id="3.40.50.150:FF:000084">
    <property type="entry name" value="probable methyltransferase PMT23"/>
    <property type="match status" value="1"/>
</dbReference>
<dbReference type="Proteomes" id="UP001515500">
    <property type="component" value="Unplaced"/>
</dbReference>
<dbReference type="AlphaFoldDB" id="A0AB40AX11"/>
<proteinExistence type="inferred from homology"/>
<keyword evidence="5 12" id="KW-0812">Transmembrane</keyword>
<dbReference type="GO" id="GO:0005802">
    <property type="term" value="C:trans-Golgi network"/>
    <property type="evidence" value="ECO:0007669"/>
    <property type="project" value="TreeGrafter"/>
</dbReference>
<dbReference type="PANTHER" id="PTHR10108:SF1085">
    <property type="entry name" value="METHYLTRANSFERASE"/>
    <property type="match status" value="1"/>
</dbReference>
<keyword evidence="7 12" id="KW-1133">Transmembrane helix</keyword>
<keyword evidence="6" id="KW-0735">Signal-anchor</keyword>
<evidence type="ECO:0000256" key="2">
    <source>
        <dbReference type="ARBA" id="ARBA00008361"/>
    </source>
</evidence>
<keyword evidence="4" id="KW-0808">Transferase</keyword>
<comment type="subcellular location">
    <subcellularLocation>
        <location evidence="10">Endomembrane system</location>
        <topology evidence="10">Single-pass membrane protein</topology>
    </subcellularLocation>
    <subcellularLocation>
        <location evidence="1">Membrane</location>
        <topology evidence="1">Single-pass type II membrane protein</topology>
    </subcellularLocation>
</comment>
<dbReference type="GO" id="GO:0008168">
    <property type="term" value="F:methyltransferase activity"/>
    <property type="evidence" value="ECO:0007669"/>
    <property type="project" value="UniProtKB-KW"/>
</dbReference>
<evidence type="ECO:0000313" key="13">
    <source>
        <dbReference type="Proteomes" id="UP001515500"/>
    </source>
</evidence>
<feature type="compositionally biased region" description="Basic and acidic residues" evidence="11">
    <location>
        <begin position="186"/>
        <end position="220"/>
    </location>
</feature>
<evidence type="ECO:0000256" key="11">
    <source>
        <dbReference type="SAM" id="MobiDB-lite"/>
    </source>
</evidence>
<reference evidence="14" key="1">
    <citation type="submission" date="2025-08" db="UniProtKB">
        <authorList>
            <consortium name="RefSeq"/>
        </authorList>
    </citation>
    <scope>IDENTIFICATION</scope>
</reference>
<keyword evidence="3 14" id="KW-0489">Methyltransferase</keyword>
<evidence type="ECO:0000256" key="12">
    <source>
        <dbReference type="SAM" id="Phobius"/>
    </source>
</evidence>
<evidence type="ECO:0000256" key="5">
    <source>
        <dbReference type="ARBA" id="ARBA00022692"/>
    </source>
</evidence>
<dbReference type="GO" id="GO:0016020">
    <property type="term" value="C:membrane"/>
    <property type="evidence" value="ECO:0007669"/>
    <property type="project" value="UniProtKB-SubCell"/>
</dbReference>
<dbReference type="GeneID" id="120255811"/>
<comment type="similarity">
    <text evidence="2">Belongs to the methyltransferase superfamily.</text>
</comment>
<keyword evidence="8 12" id="KW-0472">Membrane</keyword>
<dbReference type="RefSeq" id="XP_039119516.1">
    <property type="nucleotide sequence ID" value="XM_039263582.1"/>
</dbReference>
<dbReference type="PANTHER" id="PTHR10108">
    <property type="entry name" value="SAM-DEPENDENT METHYLTRANSFERASE"/>
    <property type="match status" value="1"/>
</dbReference>
<sequence length="830" mass="93327">MYIYIYRERETTALFSGSWIRELFFSLREAFKMALGKYTRVDNNRRSSSYCSTVAIVVFVALCLIGVWMMTSSSSVSTVDMSSPDTNSESKERIPQINSKPFEDSSGDVPDDAKRGEDNDADANSSTNVNVVEKNQDENSDDASKSGTFNDANGKVEGGDATTDGGQSDNEDKKMDQNSDETPSDEQNKNNEVKNDEQSQSNDENRSEQDEKPDGEKSQNENDQVQQGKGGQEQDSEAGQSSDDSKSENQGKDQGSNEVFPDGAQSELLNETTTQNGAWATQAAESRNEKEVQSSLSNGQFSWKLCNITAGADYIPCLDNEKAIKKLPSTKHYEHRERHCPEEGPTCLVPLPEGYQKPIEWPTSRDKIWYSNVPRTKLAVIKGHQNWVKVSGEYLTFPGGGTQFKHGALHYVDFIQEARPDIAWGKRSRVILDVGCGVASFGGYLFDRDVLTMSFAPKDEHEAQVQFALERGIPAISAVMGTKRLPFPGRVFDVVHCARCRVPWHIEGGKLLLELNRLLRPGGYFVWSATPVYQNLTEDVEIWKAMSALMKSMCWEMVSKTKDTLNQVGLAIFKKPSNNECYDKRAENNPPVCGDADDANAAWNIPLQACMHKIPVDTAARGSQWPQEWPSRLEETPYWLDSTKVGVYGKPAPEDFQADYKHWKRVVSKSYLNGMGINWSSVRNVMDMRSVYGGFAAALRDMKVWVMNIVSIDSPDTLPIIYERGLFGVYHDWCESFSTYPRTYDLLHADHLFSKTKKKCKLSAVIVEVDRLLRPEGKLIVRDDTATISEVENMVKSLHWEIRLTYSKENEGLLCVQKTMWRPSESESNL</sequence>
<evidence type="ECO:0000256" key="10">
    <source>
        <dbReference type="ARBA" id="ARBA00037847"/>
    </source>
</evidence>
<keyword evidence="9" id="KW-0325">Glycoprotein</keyword>
<protein>
    <submittedName>
        <fullName evidence="14">LOW QUALITY PROTEIN: probable methyltransferase PMT26</fullName>
    </submittedName>
</protein>
<evidence type="ECO:0000256" key="6">
    <source>
        <dbReference type="ARBA" id="ARBA00022968"/>
    </source>
</evidence>
<evidence type="ECO:0000256" key="1">
    <source>
        <dbReference type="ARBA" id="ARBA00004606"/>
    </source>
</evidence>
<dbReference type="GO" id="GO:0005768">
    <property type="term" value="C:endosome"/>
    <property type="evidence" value="ECO:0007669"/>
    <property type="project" value="TreeGrafter"/>
</dbReference>
<evidence type="ECO:0000256" key="7">
    <source>
        <dbReference type="ARBA" id="ARBA00022989"/>
    </source>
</evidence>
<feature type="transmembrane region" description="Helical" evidence="12">
    <location>
        <begin position="50"/>
        <end position="70"/>
    </location>
</feature>
<dbReference type="InterPro" id="IPR004159">
    <property type="entry name" value="Put_SAM_MeTrfase"/>
</dbReference>
<evidence type="ECO:0000256" key="9">
    <source>
        <dbReference type="ARBA" id="ARBA00023180"/>
    </source>
</evidence>
<evidence type="ECO:0000256" key="3">
    <source>
        <dbReference type="ARBA" id="ARBA00022603"/>
    </source>
</evidence>
<feature type="compositionally biased region" description="Low complexity" evidence="11">
    <location>
        <begin position="76"/>
        <end position="86"/>
    </location>
</feature>
<accession>A0AB40AX11</accession>
<organism evidence="13 14">
    <name type="scientific">Dioscorea cayennensis subsp. rotundata</name>
    <name type="common">White Guinea yam</name>
    <name type="synonym">Dioscorea rotundata</name>
    <dbReference type="NCBI Taxonomy" id="55577"/>
    <lineage>
        <taxon>Eukaryota</taxon>
        <taxon>Viridiplantae</taxon>
        <taxon>Streptophyta</taxon>
        <taxon>Embryophyta</taxon>
        <taxon>Tracheophyta</taxon>
        <taxon>Spermatophyta</taxon>
        <taxon>Magnoliopsida</taxon>
        <taxon>Liliopsida</taxon>
        <taxon>Dioscoreales</taxon>
        <taxon>Dioscoreaceae</taxon>
        <taxon>Dioscorea</taxon>
    </lineage>
</organism>
<dbReference type="SUPFAM" id="SSF53335">
    <property type="entry name" value="S-adenosyl-L-methionine-dependent methyltransferases"/>
    <property type="match status" value="2"/>
</dbReference>